<evidence type="ECO:0000313" key="2">
    <source>
        <dbReference type="EMBL" id="RUT30268.1"/>
    </source>
</evidence>
<dbReference type="GO" id="GO:0004519">
    <property type="term" value="F:endonuclease activity"/>
    <property type="evidence" value="ECO:0007669"/>
    <property type="project" value="UniProtKB-KW"/>
</dbReference>
<dbReference type="Proteomes" id="UP000281547">
    <property type="component" value="Unassembled WGS sequence"/>
</dbReference>
<proteinExistence type="predicted"/>
<comment type="caution">
    <text evidence="2">The sequence shown here is derived from an EMBL/GenBank/DDBJ whole genome shotgun (WGS) entry which is preliminary data.</text>
</comment>
<name>A0A433X894_9HYPH</name>
<keyword evidence="2" id="KW-0378">Hydrolase</keyword>
<dbReference type="InterPro" id="IPR029464">
    <property type="entry name" value="HSDR_N"/>
</dbReference>
<protein>
    <submittedName>
        <fullName evidence="2">Restriction endonuclease</fullName>
    </submittedName>
</protein>
<dbReference type="PIRSF" id="PIRSF035009">
    <property type="entry name" value="UCP035009_HSDR_N"/>
    <property type="match status" value="1"/>
</dbReference>
<sequence>MGVSCRGARQRLLKDLLVRRLIVSNSIVRTMGAIMSFRETVADLAKRAISAQAIAQTEEATKNAIVMPFLRVLGFDVFDPAQVIPEFVADLGLKKGEKIDYAVKIADRIEYLVEAKSVSTNLRDAQYSQLFRYFHACDANIGILTNGLQIWFFTDLEAPNKMDATPFFKFDLLAYDENDLKELEKFHKDQFSIDNIRTAASSLKYLRATMRFIEAQWNAPTEEFVRFVARDFYDGKVTSAVVEALRPITKRAFDDLFRQRARQRIDHAFDGGEEETLPTVDAEGLKIETTPEEMRGFMIVQAIASELVPVNRVVIRDAQSYCAVLFDDNNRKPILRLHFNGKNKFVTLFNAEKQSTRHDIGQVEDLYQLRDPLRSLIGHYAS</sequence>
<dbReference type="Pfam" id="PF13588">
    <property type="entry name" value="HSDR_N_2"/>
    <property type="match status" value="1"/>
</dbReference>
<keyword evidence="3" id="KW-1185">Reference proteome</keyword>
<dbReference type="EMBL" id="RZNJ01000004">
    <property type="protein sequence ID" value="RUT30268.1"/>
    <property type="molecule type" value="Genomic_DNA"/>
</dbReference>
<dbReference type="AlphaFoldDB" id="A0A433X894"/>
<feature type="domain" description="Type I restriction enzyme R protein N-terminal" evidence="1">
    <location>
        <begin position="88"/>
        <end position="154"/>
    </location>
</feature>
<evidence type="ECO:0000259" key="1">
    <source>
        <dbReference type="Pfam" id="PF13588"/>
    </source>
</evidence>
<dbReference type="InterPro" id="IPR017035">
    <property type="entry name" value="UCP035009_HsdR_All3000-type"/>
</dbReference>
<reference evidence="2 3" key="1">
    <citation type="journal article" date="2016" name="Int. J. Syst. Evol. Microbiol.">
        <title>Arsenicitalea aurantiaca gen. nov., sp. nov., a new member of the family Hyphomicrobiaceae, isolated from high-arsenic sediment.</title>
        <authorList>
            <person name="Mu Y."/>
            <person name="Zhou L."/>
            <person name="Zeng X.C."/>
            <person name="Liu L."/>
            <person name="Pan Y."/>
            <person name="Chen X."/>
            <person name="Wang J."/>
            <person name="Li S."/>
            <person name="Li W.J."/>
            <person name="Wang Y."/>
        </authorList>
    </citation>
    <scope>NUCLEOTIDE SEQUENCE [LARGE SCALE GENOMIC DNA]</scope>
    <source>
        <strain evidence="2 3">42-50</strain>
    </source>
</reference>
<keyword evidence="2" id="KW-0255">Endonuclease</keyword>
<organism evidence="2 3">
    <name type="scientific">Arsenicitalea aurantiaca</name>
    <dbReference type="NCBI Taxonomy" id="1783274"/>
    <lineage>
        <taxon>Bacteria</taxon>
        <taxon>Pseudomonadati</taxon>
        <taxon>Pseudomonadota</taxon>
        <taxon>Alphaproteobacteria</taxon>
        <taxon>Hyphomicrobiales</taxon>
        <taxon>Devosiaceae</taxon>
        <taxon>Arsenicitalea</taxon>
    </lineage>
</organism>
<evidence type="ECO:0000313" key="3">
    <source>
        <dbReference type="Proteomes" id="UP000281547"/>
    </source>
</evidence>
<gene>
    <name evidence="2" type="ORF">EMQ25_13220</name>
</gene>
<accession>A0A433X894</accession>
<keyword evidence="2" id="KW-0540">Nuclease</keyword>